<evidence type="ECO:0000313" key="11">
    <source>
        <dbReference type="EMBL" id="MFC0270120.1"/>
    </source>
</evidence>
<comment type="subcellular location">
    <subcellularLocation>
        <location evidence="9">Cytoplasm</location>
    </subcellularLocation>
</comment>
<organism evidence="11 12">
    <name type="scientific">Metabacillus herbersteinensis</name>
    <dbReference type="NCBI Taxonomy" id="283816"/>
    <lineage>
        <taxon>Bacteria</taxon>
        <taxon>Bacillati</taxon>
        <taxon>Bacillota</taxon>
        <taxon>Bacilli</taxon>
        <taxon>Bacillales</taxon>
        <taxon>Bacillaceae</taxon>
        <taxon>Metabacillus</taxon>
    </lineage>
</organism>
<accession>A0ABV6G8W9</accession>
<dbReference type="InterPro" id="IPR045864">
    <property type="entry name" value="aa-tRNA-synth_II/BPL/LPL"/>
</dbReference>
<dbReference type="NCBIfam" id="TIGR00442">
    <property type="entry name" value="hisS"/>
    <property type="match status" value="1"/>
</dbReference>
<dbReference type="Proteomes" id="UP001589854">
    <property type="component" value="Unassembled WGS sequence"/>
</dbReference>
<proteinExistence type="inferred from homology"/>
<dbReference type="InterPro" id="IPR004154">
    <property type="entry name" value="Anticodon-bd"/>
</dbReference>
<dbReference type="Pfam" id="PF03129">
    <property type="entry name" value="HGTP_anticodon"/>
    <property type="match status" value="1"/>
</dbReference>
<dbReference type="PIRSF" id="PIRSF001549">
    <property type="entry name" value="His-tRNA_synth"/>
    <property type="match status" value="1"/>
</dbReference>
<keyword evidence="2 9" id="KW-0963">Cytoplasm</keyword>
<dbReference type="InterPro" id="IPR015807">
    <property type="entry name" value="His-tRNA-ligase"/>
</dbReference>
<dbReference type="InterPro" id="IPR004516">
    <property type="entry name" value="HisRS/HisZ"/>
</dbReference>
<dbReference type="Gene3D" id="3.30.930.10">
    <property type="entry name" value="Bira Bifunctional Protein, Domain 2"/>
    <property type="match status" value="1"/>
</dbReference>
<evidence type="ECO:0000259" key="10">
    <source>
        <dbReference type="PROSITE" id="PS50862"/>
    </source>
</evidence>
<evidence type="ECO:0000313" key="12">
    <source>
        <dbReference type="Proteomes" id="UP001589854"/>
    </source>
</evidence>
<dbReference type="CDD" id="cd00859">
    <property type="entry name" value="HisRS_anticodon"/>
    <property type="match status" value="1"/>
</dbReference>
<evidence type="ECO:0000256" key="3">
    <source>
        <dbReference type="ARBA" id="ARBA00022598"/>
    </source>
</evidence>
<dbReference type="Gene3D" id="3.40.50.800">
    <property type="entry name" value="Anticodon-binding domain"/>
    <property type="match status" value="1"/>
</dbReference>
<evidence type="ECO:0000256" key="4">
    <source>
        <dbReference type="ARBA" id="ARBA00022741"/>
    </source>
</evidence>
<comment type="subunit">
    <text evidence="9">Homodimer.</text>
</comment>
<dbReference type="GO" id="GO:0004821">
    <property type="term" value="F:histidine-tRNA ligase activity"/>
    <property type="evidence" value="ECO:0007669"/>
    <property type="project" value="UniProtKB-EC"/>
</dbReference>
<protein>
    <recommendedName>
        <fullName evidence="9">Histidine--tRNA ligase</fullName>
        <ecNumber evidence="9">6.1.1.21</ecNumber>
    </recommendedName>
    <alternativeName>
        <fullName evidence="9">Histidyl-tRNA synthetase</fullName>
        <shortName evidence="9">HisRS</shortName>
    </alternativeName>
</protein>
<keyword evidence="3 9" id="KW-0436">Ligase</keyword>
<dbReference type="InterPro" id="IPR036621">
    <property type="entry name" value="Anticodon-bd_dom_sf"/>
</dbReference>
<dbReference type="RefSeq" id="WP_378929756.1">
    <property type="nucleotide sequence ID" value="NZ_JBHLVO010000001.1"/>
</dbReference>
<dbReference type="InterPro" id="IPR006195">
    <property type="entry name" value="aa-tRNA-synth_II"/>
</dbReference>
<dbReference type="CDD" id="cd00773">
    <property type="entry name" value="HisRS-like_core"/>
    <property type="match status" value="1"/>
</dbReference>
<dbReference type="Pfam" id="PF13393">
    <property type="entry name" value="tRNA-synt_His"/>
    <property type="match status" value="1"/>
</dbReference>
<gene>
    <name evidence="9 11" type="primary">hisS</name>
    <name evidence="11" type="ORF">ACFFIX_01425</name>
</gene>
<dbReference type="SUPFAM" id="SSF52954">
    <property type="entry name" value="Class II aaRS ABD-related"/>
    <property type="match status" value="1"/>
</dbReference>
<evidence type="ECO:0000256" key="7">
    <source>
        <dbReference type="ARBA" id="ARBA00023146"/>
    </source>
</evidence>
<dbReference type="PROSITE" id="PS50862">
    <property type="entry name" value="AA_TRNA_LIGASE_II"/>
    <property type="match status" value="1"/>
</dbReference>
<comment type="caution">
    <text evidence="11">The sequence shown here is derived from an EMBL/GenBank/DDBJ whole genome shotgun (WGS) entry which is preliminary data.</text>
</comment>
<keyword evidence="12" id="KW-1185">Reference proteome</keyword>
<dbReference type="InterPro" id="IPR033656">
    <property type="entry name" value="HisRS_anticodon"/>
</dbReference>
<evidence type="ECO:0000256" key="6">
    <source>
        <dbReference type="ARBA" id="ARBA00022917"/>
    </source>
</evidence>
<name>A0ABV6G8W9_9BACI</name>
<dbReference type="HAMAP" id="MF_00127">
    <property type="entry name" value="His_tRNA_synth"/>
    <property type="match status" value="1"/>
</dbReference>
<keyword evidence="7 9" id="KW-0030">Aminoacyl-tRNA synthetase</keyword>
<sequence>MAFQIPRGTQDILPGEVEKWQFIENTARELCNKFQYKEVRTPIFEHTELFARGVGESTDIVQKEMYTFQDRKGRSITLRPEGTASTVRAFVEKKLFANAIQPTKLYYIGPMFRYERPQTGRFRQFVQFGVEAIGSNDPAIDAEVIALAMTLYQSVGLKKLKLIINSLGDGDSRTNHREALIAHFQPRINEFCSDCQNRLTQNPLRILDCKKDRDHELLETAPKILDYLNEDSKLYFEKVQEYLTNIGISFEVDASLVRGLDYYNHTAFEIMSDSEGFGAITTLCGGGRYNGLVEDVGGPETPGIGFALSIERLIAALEAEGVQLPLSTGVDCYLVSMGEKAKDKTVTLLHELRMAGLRAEKDYEDKKMKAQFKSADRHNARFVAVLGDEELVQNVIAIKDMETGSQENVSLEKLVSYLKERL</sequence>
<comment type="similarity">
    <text evidence="1 9">Belongs to the class-II aminoacyl-tRNA synthetase family.</text>
</comment>
<keyword evidence="4 9" id="KW-0547">Nucleotide-binding</keyword>
<evidence type="ECO:0000256" key="2">
    <source>
        <dbReference type="ARBA" id="ARBA00022490"/>
    </source>
</evidence>
<keyword evidence="6 9" id="KW-0648">Protein biosynthesis</keyword>
<reference evidence="11 12" key="1">
    <citation type="submission" date="2024-09" db="EMBL/GenBank/DDBJ databases">
        <authorList>
            <person name="Sun Q."/>
            <person name="Mori K."/>
        </authorList>
    </citation>
    <scope>NUCLEOTIDE SEQUENCE [LARGE SCALE GENOMIC DNA]</scope>
    <source>
        <strain evidence="11 12">CCM 7228</strain>
    </source>
</reference>
<evidence type="ECO:0000256" key="8">
    <source>
        <dbReference type="ARBA" id="ARBA00047639"/>
    </source>
</evidence>
<evidence type="ECO:0000256" key="1">
    <source>
        <dbReference type="ARBA" id="ARBA00008226"/>
    </source>
</evidence>
<dbReference type="SUPFAM" id="SSF55681">
    <property type="entry name" value="Class II aaRS and biotin synthetases"/>
    <property type="match status" value="1"/>
</dbReference>
<comment type="catalytic activity">
    <reaction evidence="8 9">
        <text>tRNA(His) + L-histidine + ATP = L-histidyl-tRNA(His) + AMP + diphosphate + H(+)</text>
        <dbReference type="Rhea" id="RHEA:17313"/>
        <dbReference type="Rhea" id="RHEA-COMP:9665"/>
        <dbReference type="Rhea" id="RHEA-COMP:9689"/>
        <dbReference type="ChEBI" id="CHEBI:15378"/>
        <dbReference type="ChEBI" id="CHEBI:30616"/>
        <dbReference type="ChEBI" id="CHEBI:33019"/>
        <dbReference type="ChEBI" id="CHEBI:57595"/>
        <dbReference type="ChEBI" id="CHEBI:78442"/>
        <dbReference type="ChEBI" id="CHEBI:78527"/>
        <dbReference type="ChEBI" id="CHEBI:456215"/>
        <dbReference type="EC" id="6.1.1.21"/>
    </reaction>
</comment>
<dbReference type="PANTHER" id="PTHR43707">
    <property type="entry name" value="HISTIDYL-TRNA SYNTHETASE"/>
    <property type="match status" value="1"/>
</dbReference>
<dbReference type="InterPro" id="IPR041715">
    <property type="entry name" value="HisRS-like_core"/>
</dbReference>
<evidence type="ECO:0000256" key="5">
    <source>
        <dbReference type="ARBA" id="ARBA00022840"/>
    </source>
</evidence>
<keyword evidence="5 9" id="KW-0067">ATP-binding</keyword>
<dbReference type="EMBL" id="JBHLVO010000001">
    <property type="protein sequence ID" value="MFC0270120.1"/>
    <property type="molecule type" value="Genomic_DNA"/>
</dbReference>
<dbReference type="EC" id="6.1.1.21" evidence="9"/>
<dbReference type="PANTHER" id="PTHR43707:SF1">
    <property type="entry name" value="HISTIDINE--TRNA LIGASE, MITOCHONDRIAL-RELATED"/>
    <property type="match status" value="1"/>
</dbReference>
<feature type="domain" description="Aminoacyl-transfer RNA synthetases class-II family profile" evidence="10">
    <location>
        <begin position="1"/>
        <end position="325"/>
    </location>
</feature>
<evidence type="ECO:0000256" key="9">
    <source>
        <dbReference type="HAMAP-Rule" id="MF_00127"/>
    </source>
</evidence>